<dbReference type="AlphaFoldDB" id="A0A3N4L7N3"/>
<feature type="region of interest" description="Disordered" evidence="1">
    <location>
        <begin position="239"/>
        <end position="259"/>
    </location>
</feature>
<dbReference type="EMBL" id="ML119108">
    <property type="protein sequence ID" value="RPB16651.1"/>
    <property type="molecule type" value="Genomic_DNA"/>
</dbReference>
<evidence type="ECO:0000259" key="2">
    <source>
        <dbReference type="Pfam" id="PF09607"/>
    </source>
</evidence>
<dbReference type="Proteomes" id="UP000277580">
    <property type="component" value="Unassembled WGS sequence"/>
</dbReference>
<sequence length="290" mass="33619">MSATTALVPIQISANISLEEWRQFQEWRSEKLRLQREAGEAGVEHELRSEDEAEIIERLGGDIEREHREASEKQAIVDGSEVGDKKRKRRSFGREYKLDAISFLENGVMNSGVDGECPVSVRHCAKKFGVEPKNIRDWRRQVMKIRASEAGAKCIGSGRKPDWPEMEQLLHDRFKEWRNSGRRVDHSWFFRNGKEIFEARYPDHVTTDLNGQKKYTLKWSRGWFDGFKRRKGIMFQATNKKRTRVPSESEDDDAGETEGEYIQIQEVDGMSIDISPIEFEQGHSQYGQGH</sequence>
<name>A0A3N4L7N3_9PEZI</name>
<keyword evidence="4" id="KW-1185">Reference proteome</keyword>
<dbReference type="Pfam" id="PF09607">
    <property type="entry name" value="BrkDBD"/>
    <property type="match status" value="1"/>
</dbReference>
<reference evidence="3 4" key="1">
    <citation type="journal article" date="2018" name="Nat. Ecol. Evol.">
        <title>Pezizomycetes genomes reveal the molecular basis of ectomycorrhizal truffle lifestyle.</title>
        <authorList>
            <person name="Murat C."/>
            <person name="Payen T."/>
            <person name="Noel B."/>
            <person name="Kuo A."/>
            <person name="Morin E."/>
            <person name="Chen J."/>
            <person name="Kohler A."/>
            <person name="Krizsan K."/>
            <person name="Balestrini R."/>
            <person name="Da Silva C."/>
            <person name="Montanini B."/>
            <person name="Hainaut M."/>
            <person name="Levati E."/>
            <person name="Barry K.W."/>
            <person name="Belfiori B."/>
            <person name="Cichocki N."/>
            <person name="Clum A."/>
            <person name="Dockter R.B."/>
            <person name="Fauchery L."/>
            <person name="Guy J."/>
            <person name="Iotti M."/>
            <person name="Le Tacon F."/>
            <person name="Lindquist E.A."/>
            <person name="Lipzen A."/>
            <person name="Malagnac F."/>
            <person name="Mello A."/>
            <person name="Molinier V."/>
            <person name="Miyauchi S."/>
            <person name="Poulain J."/>
            <person name="Riccioni C."/>
            <person name="Rubini A."/>
            <person name="Sitrit Y."/>
            <person name="Splivallo R."/>
            <person name="Traeger S."/>
            <person name="Wang M."/>
            <person name="Zifcakova L."/>
            <person name="Wipf D."/>
            <person name="Zambonelli A."/>
            <person name="Paolocci F."/>
            <person name="Nowrousian M."/>
            <person name="Ottonello S."/>
            <person name="Baldrian P."/>
            <person name="Spatafora J.W."/>
            <person name="Henrissat B."/>
            <person name="Nagy L.G."/>
            <person name="Aury J.M."/>
            <person name="Wincker P."/>
            <person name="Grigoriev I.V."/>
            <person name="Bonfante P."/>
            <person name="Martin F.M."/>
        </authorList>
    </citation>
    <scope>NUCLEOTIDE SEQUENCE [LARGE SCALE GENOMIC DNA]</scope>
    <source>
        <strain evidence="3 4">CCBAS932</strain>
    </source>
</reference>
<dbReference type="InterPro" id="IPR018586">
    <property type="entry name" value="Brinker_DNA-bd"/>
</dbReference>
<feature type="domain" description="Brinker DNA-binding" evidence="2">
    <location>
        <begin position="89"/>
        <end position="150"/>
    </location>
</feature>
<proteinExistence type="predicted"/>
<dbReference type="OrthoDB" id="5428693at2759"/>
<dbReference type="Gene3D" id="1.10.10.60">
    <property type="entry name" value="Homeodomain-like"/>
    <property type="match status" value="1"/>
</dbReference>
<evidence type="ECO:0000313" key="4">
    <source>
        <dbReference type="Proteomes" id="UP000277580"/>
    </source>
</evidence>
<dbReference type="InParanoid" id="A0A3N4L7N3"/>
<accession>A0A3N4L7N3</accession>
<feature type="compositionally biased region" description="Acidic residues" evidence="1">
    <location>
        <begin position="248"/>
        <end position="259"/>
    </location>
</feature>
<gene>
    <name evidence="3" type="ORF">P167DRAFT_532200</name>
</gene>
<evidence type="ECO:0000313" key="3">
    <source>
        <dbReference type="EMBL" id="RPB16651.1"/>
    </source>
</evidence>
<organism evidence="3 4">
    <name type="scientific">Morchella conica CCBAS932</name>
    <dbReference type="NCBI Taxonomy" id="1392247"/>
    <lineage>
        <taxon>Eukaryota</taxon>
        <taxon>Fungi</taxon>
        <taxon>Dikarya</taxon>
        <taxon>Ascomycota</taxon>
        <taxon>Pezizomycotina</taxon>
        <taxon>Pezizomycetes</taxon>
        <taxon>Pezizales</taxon>
        <taxon>Morchellaceae</taxon>
        <taxon>Morchella</taxon>
    </lineage>
</organism>
<protein>
    <recommendedName>
        <fullName evidence="2">Brinker DNA-binding domain-containing protein</fullName>
    </recommendedName>
</protein>
<evidence type="ECO:0000256" key="1">
    <source>
        <dbReference type="SAM" id="MobiDB-lite"/>
    </source>
</evidence>